<dbReference type="PANTHER" id="PTHR14387:SF0">
    <property type="entry name" value="DUF2428 DOMAIN-CONTAINING PROTEIN"/>
    <property type="match status" value="1"/>
</dbReference>
<protein>
    <submittedName>
        <fullName evidence="6 7">Uncharacterized protein LOC107220045 isoform X1</fullName>
    </submittedName>
</protein>
<accession>A0ABM3GG45</accession>
<feature type="domain" description="tRNA (32-2'-O)-methyltransferase regulator THADA-like C-terminal TPR repeats region" evidence="4">
    <location>
        <begin position="963"/>
        <end position="1123"/>
    </location>
</feature>
<dbReference type="PANTHER" id="PTHR14387">
    <property type="entry name" value="THADA/DEATH RECEPTOR INTERACTING PROTEIN"/>
    <property type="match status" value="1"/>
</dbReference>
<evidence type="ECO:0000259" key="4">
    <source>
        <dbReference type="Pfam" id="PF25151"/>
    </source>
</evidence>
<dbReference type="Proteomes" id="UP000829291">
    <property type="component" value="Chromosome 6"/>
</dbReference>
<keyword evidence="2" id="KW-0819">tRNA processing</keyword>
<dbReference type="Pfam" id="PF10350">
    <property type="entry name" value="DUF2428"/>
    <property type="match status" value="1"/>
</dbReference>
<dbReference type="InterPro" id="IPR019442">
    <property type="entry name" value="THADA/TRM732_DUF2428"/>
</dbReference>
<dbReference type="InterPro" id="IPR016024">
    <property type="entry name" value="ARM-type_fold"/>
</dbReference>
<dbReference type="InterPro" id="IPR056842">
    <property type="entry name" value="THADA-like_TPR_C"/>
</dbReference>
<sequence>MDMEKILMELKESKKDGSLQIFRKLITCGTTPICKLKERVPDKQAMWQPVLMELLEILANNRDYGKEQILLIPHAFLVLLYEQYDIDEFKRVLQSYLQLDKNPLHSFNTDYDIQDIDLFKLLITHGYLQVNRKSIYAGEICKLPFEVLYKNCTRYTKYTYLAYKVLYAWLQRTSKTDFWEKNDFIFEKKLEIIIFSNWNNSIKEVSKQNSTSIFNQYLRIMNQKYEGFLQFLFKDCLDNISWLNETKYVILSEVFDVWDNVNVMVQGDFILCTFTCLTKNYLRSSGTKLYNIISTKLGETQWKNAFGYPISHMVRQWESGSQKNDQALHWLCTQWLEPTVKKNPTLLSFLWDLSKTAHNILFRSHLERIFSQTRKLQEAGTVHTLIDHCDEYLRLNSFAIHCQKLICFKNENVENHFFVIKHFLFYNANSNSTFLRRGIIKYFKIFLFNLLKSCTTQQHYNVEVFSIFYWLHRFFLDCFEIGSCYQRKVLGIKLYETILFYMNEREISNELSNDPRHRDELRNGFKMKQQLEKFGEWIFTNKMSLLWLLKLILDPATDVKEISAKIILEHFQKSSLNDSELKIIFDTAIMKCNSSKFYETESGSMLIKILSKWRPFHEITAIKLESMSHDRCEFYKSLTMHTKYTEYLLHEAHKQLADIKRDILRAAMQNSPFHGTLTAILNVGFQNDLETELMTPEFVENLLELLEDAVHFLLSLLSSKSSNHDFSSSFAEMGLAIDTTVKDSEISDDYDDTILSPAHQLVITCIWISLKASCELATEIGMLTYSYKTVERSASVITLVLTKCRHKGAIEAAGVAIGHLTRKLVNVKGYSNLPEEWLTNLISGHKNNPNLTRRSAGLAIMFHRIVANDNRHGKPLVHTTIRSLLNLLEGTQEVPGNFQRNSNCTTSKEDKNEVYQDLPRAKHLHFIQRLVSDSDLHAQIVPYLERITMECFKNLHSQVWTVRNASLQLFGAIVPRISGPCNGSQTLDFGNGYSVDHFITHYPELANHVLSELKNAASWDNNLDNTLKSHSATIPSIILLSRMSVGGSDLVDYSSKTYISSVKQNLKLLFRSPIANVRILAAKAYAALVTLPEISWECLKLKQVVQNIHHPNDLHGYMYAIKYVSDKLQMESKSVNPHCSTNKPDTYYRPQHSLQSKINCPADYLSIQHSQNTLSEHTVSKNAAKSLSRISAIKKSWNDLYYGKMKINLCYVVEAMSLVAFENLESYDDIFLFNEIGQDVDPVLKSESNKPGFSEFIATSTRLYVQHVNRTRNIDHEKLVKILKSQCTDQSVTLLDNLKYDVPVQDIVLNNILQVFPDCNEALLDAMIRYLSESIRNSAIFSTTPVGIGDKSAVLCFSQLSLHNYEIKRKVHQLKQKIKEDRKYWKLELFCHILINTLDFDSVAINDLELYCFAKSVDSDENLRKIAIDCTSCLLLHFSRIENSNKLKILRLYLNLLKDEISDIRELARSSFVNFFDSNFAAQSIPPFSETLYYKILDEIIMNKTRHATFSIMEVVDFFLDCLTFINCPKDFKVLVESPFDHEDHATSAEETKLLNIIHFSISHIQKNQSVDNLHIGENIIITDSFNVIRAKNDIQSEGSPEYSDLKTILDLNYSDCMITKRNLVLKSCNSIIESVKS</sequence>
<dbReference type="SUPFAM" id="SSF48371">
    <property type="entry name" value="ARM repeat"/>
    <property type="match status" value="1"/>
</dbReference>
<name>A0ABM3GG45_NEOLC</name>
<dbReference type="RefSeq" id="XP_046599240.1">
    <property type="nucleotide sequence ID" value="XM_046743284.1"/>
</dbReference>
<evidence type="ECO:0000313" key="5">
    <source>
        <dbReference type="Proteomes" id="UP000829291"/>
    </source>
</evidence>
<evidence type="ECO:0000259" key="3">
    <source>
        <dbReference type="Pfam" id="PF10350"/>
    </source>
</evidence>
<proteinExistence type="inferred from homology"/>
<gene>
    <name evidence="6 7" type="primary">LOC107220045</name>
</gene>
<feature type="domain" description="DUF2428" evidence="3">
    <location>
        <begin position="698"/>
        <end position="961"/>
    </location>
</feature>
<evidence type="ECO:0000256" key="2">
    <source>
        <dbReference type="ARBA" id="ARBA00022694"/>
    </source>
</evidence>
<keyword evidence="5" id="KW-1185">Reference proteome</keyword>
<evidence type="ECO:0000256" key="1">
    <source>
        <dbReference type="ARBA" id="ARBA00010409"/>
    </source>
</evidence>
<reference evidence="6 7" key="1">
    <citation type="submission" date="2025-05" db="UniProtKB">
        <authorList>
            <consortium name="RefSeq"/>
        </authorList>
    </citation>
    <scope>IDENTIFICATION</scope>
    <source>
        <tissue evidence="6 7">Thorax and Abdomen</tissue>
    </source>
</reference>
<comment type="similarity">
    <text evidence="1">Belongs to the THADA family.</text>
</comment>
<dbReference type="GeneID" id="107220045"/>
<dbReference type="Pfam" id="PF25151">
    <property type="entry name" value="TPR_Trm732_C"/>
    <property type="match status" value="1"/>
</dbReference>
<evidence type="ECO:0000313" key="7">
    <source>
        <dbReference type="RefSeq" id="XP_046599241.1"/>
    </source>
</evidence>
<evidence type="ECO:0000313" key="6">
    <source>
        <dbReference type="RefSeq" id="XP_046599240.1"/>
    </source>
</evidence>
<dbReference type="InterPro" id="IPR051954">
    <property type="entry name" value="tRNA_methyltransferase_THADA"/>
</dbReference>
<dbReference type="InterPro" id="IPR011989">
    <property type="entry name" value="ARM-like"/>
</dbReference>
<dbReference type="Gene3D" id="1.25.10.10">
    <property type="entry name" value="Leucine-rich Repeat Variant"/>
    <property type="match status" value="1"/>
</dbReference>
<dbReference type="RefSeq" id="XP_046599241.1">
    <property type="nucleotide sequence ID" value="XM_046743285.1"/>
</dbReference>
<organism evidence="5 6">
    <name type="scientific">Neodiprion lecontei</name>
    <name type="common">Redheaded pine sawfly</name>
    <dbReference type="NCBI Taxonomy" id="441921"/>
    <lineage>
        <taxon>Eukaryota</taxon>
        <taxon>Metazoa</taxon>
        <taxon>Ecdysozoa</taxon>
        <taxon>Arthropoda</taxon>
        <taxon>Hexapoda</taxon>
        <taxon>Insecta</taxon>
        <taxon>Pterygota</taxon>
        <taxon>Neoptera</taxon>
        <taxon>Endopterygota</taxon>
        <taxon>Hymenoptera</taxon>
        <taxon>Tenthredinoidea</taxon>
        <taxon>Diprionidae</taxon>
        <taxon>Diprioninae</taxon>
        <taxon>Neodiprion</taxon>
    </lineage>
</organism>